<evidence type="ECO:0000256" key="2">
    <source>
        <dbReference type="ARBA" id="ARBA00022578"/>
    </source>
</evidence>
<dbReference type="GO" id="GO:0004803">
    <property type="term" value="F:transposase activity"/>
    <property type="evidence" value="ECO:0007669"/>
    <property type="project" value="InterPro"/>
</dbReference>
<name>A0A4Y1MQ44_9PROT</name>
<evidence type="ECO:0000256" key="4">
    <source>
        <dbReference type="ARBA" id="ARBA00023172"/>
    </source>
</evidence>
<accession>A0A4Y1MQ44</accession>
<dbReference type="GO" id="GO:0006313">
    <property type="term" value="P:DNA transposition"/>
    <property type="evidence" value="ECO:0007669"/>
    <property type="project" value="InterPro"/>
</dbReference>
<keyword evidence="2" id="KW-0815">Transposition</keyword>
<feature type="domain" description="DUF4158" evidence="6">
    <location>
        <begin position="6"/>
        <end position="169"/>
    </location>
</feature>
<gene>
    <name evidence="8" type="ORF">RADP37_05415</name>
    <name evidence="9" type="ORF">RADP37_05422</name>
    <name evidence="10" type="ORF">RADP37_05432</name>
    <name evidence="7" type="ORF">RADP37_05487</name>
</gene>
<dbReference type="NCBIfam" id="NF033527">
    <property type="entry name" value="transpos_Tn3"/>
    <property type="match status" value="1"/>
</dbReference>
<evidence type="ECO:0000256" key="1">
    <source>
        <dbReference type="ARBA" id="ARBA00009402"/>
    </source>
</evidence>
<feature type="domain" description="Tn3 transposase DDE" evidence="5">
    <location>
        <begin position="582"/>
        <end position="968"/>
    </location>
</feature>
<geneLocation type="plasmid" evidence="7">
    <name>p3-AD2</name>
</geneLocation>
<dbReference type="EMBL" id="CP025184">
    <property type="protein sequence ID" value="AWV20029.1"/>
    <property type="molecule type" value="Genomic_DNA"/>
</dbReference>
<organism evidence="9">
    <name type="scientific">Roseomonas mucosa</name>
    <dbReference type="NCBI Taxonomy" id="207340"/>
    <lineage>
        <taxon>Bacteria</taxon>
        <taxon>Pseudomonadati</taxon>
        <taxon>Pseudomonadota</taxon>
        <taxon>Alphaproteobacteria</taxon>
        <taxon>Acetobacterales</taxon>
        <taxon>Roseomonadaceae</taxon>
        <taxon>Roseomonas</taxon>
    </lineage>
</organism>
<sequence length="993" mass="108620">MARRRLLNDEQWAALFALPAGERDVVRHCTLTPDDHTLIAAKRSASNRLGYALLLCALRHPGRVLEPGERPPAPMVAFVARQLGIDPAVLATGPNRPQTRREQLADLMRRSGFQGFSRAEARDLVAWLTPVTQTNRKPGQLASLLVEELRRRRILLPTPRVLELVIHHARIRAERALHRAMIDGVDQVQLAALDELLVVPADGAGPSPIAWLRQAPVSPAARNLVSLIERVRTVRAIGLDRNREAAVPPAAFDTLAGEGLRMTAQHLRDLAQPRRAATVIAMVLRLDTELTDAALLMFDKLMGGLSRRAERKAVDNAAAALRDAQRHLRLLARAGRALIAAREDGTDAAEAVESAVGWGPFLRAVAEAEQIAQPETVDVRAELVQRWPAMRQFAPALLEAFAFEGAASASGLLKAVSLLGDMNRAGKRTLPGTAPLGFIRRGWRPFVVDAGGKVDRRAWEVCVLSELRDRLRAGDVWVRGSRRYRNFEDCLLPKPTFSALRAEGPLPVGVEEDVERHLAARRDALAAAMADVTVLARAGRLPDAVLDETGLRITPLKAETPPEALRAAQDAYGMLPRPRITDLLLEVDGWTGFSDCFTHQRSGRPVEERAALLTTVLADGINLGLSRMAESCQGHSLRQLAWMHDWHVREECYAAALARLIEAHRALPLARVWGDGTTSSSDGQFFRAGGRGEALGDVNARHGNEPGVAFYTHISDQFGPFHTKVIAATASEAPHVLDGLLQHGTGLRIIEHFTDTGGATDQVFGLLALLGFRFAPRLRDLKDRRLYAFRGQAVPDVLAGMVGGTVDAEHVRAHWDEALRLAVSVGSGHVSASGMLRRLAAYPRQNGLAVALREIGRVERSLFTLDWLRSGELRRRANAGLNKGEARNALARAVFFHRLGELRDRSFENQAFRASGLNLLVAAIILWNTRYLQAAFDALAARGAAVPPDLMRHVAPLGWEHISLTGDYVWAADAQPGPGLLRPLRERPSLLAA</sequence>
<dbReference type="AlphaFoldDB" id="A0A4Y1MQ44"/>
<dbReference type="InterPro" id="IPR047653">
    <property type="entry name" value="Tn3-like_transpos"/>
</dbReference>
<proteinExistence type="inferred from homology"/>
<dbReference type="InterPro" id="IPR002513">
    <property type="entry name" value="Tn3_Tnp_DDE_dom"/>
</dbReference>
<keyword evidence="3" id="KW-0238">DNA-binding</keyword>
<dbReference type="Pfam" id="PF13700">
    <property type="entry name" value="DUF4158"/>
    <property type="match status" value="1"/>
</dbReference>
<dbReference type="RefSeq" id="WP_397540328.1">
    <property type="nucleotide sequence ID" value="NZ_CP025184.1"/>
</dbReference>
<dbReference type="EMBL" id="CP025185">
    <property type="protein sequence ID" value="AWV20132.1"/>
    <property type="molecule type" value="Genomic_DNA"/>
</dbReference>
<dbReference type="GO" id="GO:0003677">
    <property type="term" value="F:DNA binding"/>
    <property type="evidence" value="ECO:0007669"/>
    <property type="project" value="UniProtKB-KW"/>
</dbReference>
<evidence type="ECO:0000259" key="5">
    <source>
        <dbReference type="Pfam" id="PF01526"/>
    </source>
</evidence>
<evidence type="ECO:0000313" key="8">
    <source>
        <dbReference type="EMBL" id="AWV20029.1"/>
    </source>
</evidence>
<dbReference type="EMBL" id="CP025184">
    <property type="protein sequence ID" value="AWV19992.1"/>
    <property type="molecule type" value="Genomic_DNA"/>
</dbReference>
<keyword evidence="4" id="KW-0233">DNA recombination</keyword>
<geneLocation type="plasmid" evidence="9">
    <name>p4-AD2</name>
</geneLocation>
<protein>
    <submittedName>
        <fullName evidence="9">Transposase</fullName>
    </submittedName>
</protein>
<evidence type="ECO:0000313" key="10">
    <source>
        <dbReference type="EMBL" id="AWV20132.1"/>
    </source>
</evidence>
<evidence type="ECO:0000259" key="6">
    <source>
        <dbReference type="Pfam" id="PF13700"/>
    </source>
</evidence>
<evidence type="ECO:0000313" key="9">
    <source>
        <dbReference type="EMBL" id="AWV20077.1"/>
    </source>
</evidence>
<dbReference type="Pfam" id="PF01526">
    <property type="entry name" value="DDE_Tnp_Tn3"/>
    <property type="match status" value="1"/>
</dbReference>
<evidence type="ECO:0000256" key="3">
    <source>
        <dbReference type="ARBA" id="ARBA00023125"/>
    </source>
</evidence>
<reference evidence="9" key="1">
    <citation type="submission" date="2017-12" db="EMBL/GenBank/DDBJ databases">
        <authorList>
            <person name="Martens C."/>
            <person name="Dahlstrom E."/>
            <person name="Barbian K."/>
            <person name="Sykora L."/>
            <person name="Ricklefs S."/>
            <person name="Bruno D."/>
            <person name="Anzick I."/>
            <person name="Myles I."/>
            <person name="Datta S.K."/>
        </authorList>
    </citation>
    <scope>NUCLEOTIDE SEQUENCE</scope>
    <source>
        <strain evidence="9">AD2</strain>
        <plasmid evidence="7">p3-AD2</plasmid>
        <plasmid evidence="9">p4-AD2</plasmid>
    </source>
</reference>
<keyword evidence="9" id="KW-0614">Plasmid</keyword>
<dbReference type="EMBL" id="CP025185">
    <property type="protein sequence ID" value="AWV20077.1"/>
    <property type="molecule type" value="Genomic_DNA"/>
</dbReference>
<dbReference type="InterPro" id="IPR025296">
    <property type="entry name" value="DUF4158"/>
</dbReference>
<comment type="similarity">
    <text evidence="1">Belongs to the transposase 7 family.</text>
</comment>
<evidence type="ECO:0000313" key="7">
    <source>
        <dbReference type="EMBL" id="AWV19992.1"/>
    </source>
</evidence>